<reference evidence="4 5" key="1">
    <citation type="journal article" date="2019" name="Mol. Biol. Evol.">
        <title>Blast fungal genomes show frequent chromosomal changes, gene gains and losses, and effector gene turnover.</title>
        <authorList>
            <person name="Gomez Luciano L.B."/>
            <person name="Jason Tsai I."/>
            <person name="Chuma I."/>
            <person name="Tosa Y."/>
            <person name="Chen Y.H."/>
            <person name="Li J.Y."/>
            <person name="Li M.Y."/>
            <person name="Jade Lu M.Y."/>
            <person name="Nakayashiki H."/>
            <person name="Li W.H."/>
        </authorList>
    </citation>
    <scope>NUCLEOTIDE SEQUENCE [LARGE SCALE GENOMIC DNA]</scope>
    <source>
        <strain evidence="4">MZ5-1-6</strain>
    </source>
</reference>
<feature type="compositionally biased region" description="Polar residues" evidence="2">
    <location>
        <begin position="333"/>
        <end position="358"/>
    </location>
</feature>
<evidence type="ECO:0000313" key="5">
    <source>
        <dbReference type="Proteomes" id="UP000294847"/>
    </source>
</evidence>
<sequence length="581" mass="60798">MRRKRSSTNALSHAVLVAATGLLVLTLPTGVLSRRLFEGNGVAKIPADSGELTEPALLDAAAAALITPAPVAVIAKVRREDVDSLDVDYGQAAFGPGPGPGPGPPRPRPPSQQQPQQPPPPLRGPEDQIVMSLSSALLAAQRNLSQASQTFEQSISELQGSLSSATSAAQAASSNAAEASTSAASVAASASTAVAVARASISNIQAAASQSLADAESRAKLAQASANSAEADARQARAEADSRVSQAQGASVSITQAAIAVVASVLGSALITLIVLWLLMRYRRKKRLEKVAEEEEKEQIALAAEKQRLAAEEARRRGLERGAAAMLMHSRQRNTGSFQSRNRPSSTGAGGPSRNSVASRRGSVVGQRGPGSGNGKGGPSTRPQSASTMASSSSRTYVSDHPISFPRGAVLSFPPGSRNRDSFSSEQGMVGYAMSTKSDHTSSRPVTADMSAAQGAGRFNLALGSHPVGGAPSSNSDMNRTSVYSPNLGSDRSRPTSRAPFFQQRLGRLDEEDLPRTSLDRQRSLRRAGDETAATGSKETEETRARRMEGTKQGKQGKQDKTQVKTQVKSDGEKHKGRNER</sequence>
<gene>
    <name evidence="4" type="ORF">PoMZ_00121</name>
</gene>
<protein>
    <submittedName>
        <fullName evidence="4">Uncharacterized protein</fullName>
    </submittedName>
</protein>
<keyword evidence="1" id="KW-0175">Coiled coil</keyword>
<evidence type="ECO:0000256" key="3">
    <source>
        <dbReference type="SAM" id="Phobius"/>
    </source>
</evidence>
<keyword evidence="3" id="KW-0472">Membrane</keyword>
<organism evidence="4 5">
    <name type="scientific">Pyricularia oryzae</name>
    <name type="common">Rice blast fungus</name>
    <name type="synonym">Magnaporthe oryzae</name>
    <dbReference type="NCBI Taxonomy" id="318829"/>
    <lineage>
        <taxon>Eukaryota</taxon>
        <taxon>Fungi</taxon>
        <taxon>Dikarya</taxon>
        <taxon>Ascomycota</taxon>
        <taxon>Pezizomycotina</taxon>
        <taxon>Sordariomycetes</taxon>
        <taxon>Sordariomycetidae</taxon>
        <taxon>Magnaporthales</taxon>
        <taxon>Pyriculariaceae</taxon>
        <taxon>Pyricularia</taxon>
    </lineage>
</organism>
<evidence type="ECO:0000313" key="4">
    <source>
        <dbReference type="EMBL" id="QBZ55226.1"/>
    </source>
</evidence>
<feature type="compositionally biased region" description="Polar residues" evidence="2">
    <location>
        <begin position="472"/>
        <end position="490"/>
    </location>
</feature>
<evidence type="ECO:0000256" key="2">
    <source>
        <dbReference type="SAM" id="MobiDB-lite"/>
    </source>
</evidence>
<feature type="region of interest" description="Disordered" evidence="2">
    <location>
        <begin position="330"/>
        <end position="424"/>
    </location>
</feature>
<feature type="region of interest" description="Disordered" evidence="2">
    <location>
        <begin position="463"/>
        <end position="581"/>
    </location>
</feature>
<feature type="coiled-coil region" evidence="1">
    <location>
        <begin position="285"/>
        <end position="322"/>
    </location>
</feature>
<feature type="compositionally biased region" description="Low complexity" evidence="2">
    <location>
        <begin position="385"/>
        <end position="394"/>
    </location>
</feature>
<feature type="region of interest" description="Disordered" evidence="2">
    <location>
        <begin position="88"/>
        <end position="127"/>
    </location>
</feature>
<feature type="compositionally biased region" description="Basic and acidic residues" evidence="2">
    <location>
        <begin position="514"/>
        <end position="530"/>
    </location>
</feature>
<proteinExistence type="predicted"/>
<accession>A0A4P7N3I6</accession>
<dbReference type="Proteomes" id="UP000294847">
    <property type="component" value="Chromosome 2"/>
</dbReference>
<keyword evidence="3" id="KW-1133">Transmembrane helix</keyword>
<feature type="compositionally biased region" description="Pro residues" evidence="2">
    <location>
        <begin position="97"/>
        <end position="123"/>
    </location>
</feature>
<feature type="compositionally biased region" description="Gly residues" evidence="2">
    <location>
        <begin position="368"/>
        <end position="378"/>
    </location>
</feature>
<evidence type="ECO:0000256" key="1">
    <source>
        <dbReference type="SAM" id="Coils"/>
    </source>
</evidence>
<name>A0A4P7N3I6_PYROR</name>
<feature type="compositionally biased region" description="Basic and acidic residues" evidence="2">
    <location>
        <begin position="538"/>
        <end position="581"/>
    </location>
</feature>
<feature type="transmembrane region" description="Helical" evidence="3">
    <location>
        <begin position="257"/>
        <end position="280"/>
    </location>
</feature>
<keyword evidence="3" id="KW-0812">Transmembrane</keyword>
<feature type="coiled-coil region" evidence="1">
    <location>
        <begin position="212"/>
        <end position="239"/>
    </location>
</feature>
<dbReference type="AlphaFoldDB" id="A0A4P7N3I6"/>
<dbReference type="EMBL" id="CP034205">
    <property type="protein sequence ID" value="QBZ55226.1"/>
    <property type="molecule type" value="Genomic_DNA"/>
</dbReference>